<evidence type="ECO:0000256" key="1">
    <source>
        <dbReference type="ARBA" id="ARBA00022491"/>
    </source>
</evidence>
<evidence type="ECO:0000256" key="3">
    <source>
        <dbReference type="ARBA" id="ARBA00023125"/>
    </source>
</evidence>
<dbReference type="GO" id="GO:0003677">
    <property type="term" value="F:DNA binding"/>
    <property type="evidence" value="ECO:0007669"/>
    <property type="project" value="UniProtKB-KW"/>
</dbReference>
<evidence type="ECO:0000256" key="2">
    <source>
        <dbReference type="ARBA" id="ARBA00023015"/>
    </source>
</evidence>
<dbReference type="Gene3D" id="1.10.1240.10">
    <property type="entry name" value="Methionine synthase domain"/>
    <property type="match status" value="1"/>
</dbReference>
<keyword evidence="2" id="KW-0805">Transcription regulation</keyword>
<accession>A0A167EMB9</accession>
<dbReference type="InterPro" id="IPR003759">
    <property type="entry name" value="Cbl-bd_cap"/>
</dbReference>
<keyword evidence="4" id="KW-0804">Transcription</keyword>
<proteinExistence type="predicted"/>
<dbReference type="InterPro" id="IPR036594">
    <property type="entry name" value="Meth_synthase_dom"/>
</dbReference>
<dbReference type="GO" id="GO:0046872">
    <property type="term" value="F:metal ion binding"/>
    <property type="evidence" value="ECO:0007669"/>
    <property type="project" value="InterPro"/>
</dbReference>
<dbReference type="InterPro" id="IPR047057">
    <property type="entry name" value="MerR_fam"/>
</dbReference>
<dbReference type="AlphaFoldDB" id="A0A167EMB9"/>
<dbReference type="EMBL" id="LRXL01000053">
    <property type="protein sequence ID" value="OAB75679.1"/>
    <property type="molecule type" value="Genomic_DNA"/>
</dbReference>
<dbReference type="OrthoDB" id="9800334at2"/>
<dbReference type="Pfam" id="PF13411">
    <property type="entry name" value="MerR_1"/>
    <property type="match status" value="1"/>
</dbReference>
<protein>
    <recommendedName>
        <fullName evidence="5">HTH merR-type domain-containing protein</fullName>
    </recommendedName>
</protein>
<evidence type="ECO:0000259" key="5">
    <source>
        <dbReference type="SMART" id="SM00422"/>
    </source>
</evidence>
<keyword evidence="7" id="KW-1185">Reference proteome</keyword>
<dbReference type="CDD" id="cd01104">
    <property type="entry name" value="HTH_MlrA-CarA"/>
    <property type="match status" value="1"/>
</dbReference>
<dbReference type="Gene3D" id="1.10.1660.10">
    <property type="match status" value="1"/>
</dbReference>
<dbReference type="Pfam" id="PF02607">
    <property type="entry name" value="B12-binding_2"/>
    <property type="match status" value="1"/>
</dbReference>
<organism evidence="6 7">
    <name type="scientific">Cochleicola gelatinilyticus</name>
    <dbReference type="NCBI Taxonomy" id="1763537"/>
    <lineage>
        <taxon>Bacteria</taxon>
        <taxon>Pseudomonadati</taxon>
        <taxon>Bacteroidota</taxon>
        <taxon>Flavobacteriia</taxon>
        <taxon>Flavobacteriales</taxon>
        <taxon>Flavobacteriaceae</taxon>
        <taxon>Cochleicola</taxon>
    </lineage>
</organism>
<evidence type="ECO:0000256" key="4">
    <source>
        <dbReference type="ARBA" id="ARBA00023163"/>
    </source>
</evidence>
<dbReference type="InterPro" id="IPR036724">
    <property type="entry name" value="Cobalamin-bd_sf"/>
</dbReference>
<dbReference type="Gene3D" id="3.40.50.280">
    <property type="entry name" value="Cobalamin-binding domain"/>
    <property type="match status" value="1"/>
</dbReference>
<evidence type="ECO:0000313" key="6">
    <source>
        <dbReference type="EMBL" id="OAB75679.1"/>
    </source>
</evidence>
<dbReference type="RefSeq" id="WP_068593521.1">
    <property type="nucleotide sequence ID" value="NZ_LRXL01000053.1"/>
</dbReference>
<dbReference type="SUPFAM" id="SSF46955">
    <property type="entry name" value="Putative DNA-binding domain"/>
    <property type="match status" value="1"/>
</dbReference>
<comment type="caution">
    <text evidence="6">The sequence shown here is derived from an EMBL/GenBank/DDBJ whole genome shotgun (WGS) entry which is preliminary data.</text>
</comment>
<name>A0A167EMB9_9FLAO</name>
<sequence length="303" mass="35632">MNVKTQFSIKDLENLSGVKAHTIRIWEKRYNLLEPDRSQTNIRSYNLENLKYLLNIAFLYNSGFKISKLANLDTEELTSLIKEHIGENKEAYYLKKFKMSMFEFDNHLFNKTYQELAAKKTFKEIFTTIFIPLLTEIGLLWQTGTIDPIHESFISESIKQKIILNTEYEQQKITPSKDLTFALFLPYEEVHDISLLYANYELTKAGIKTIYLGANIPMDNLHYLLKHKHEIIFLTYLTVQPENQSTKDFVFQFTETICAERMCELWVMGPKTRNFKAFKSPNNIHFIDSIEGFISRIEMIKNS</sequence>
<keyword evidence="1" id="KW-0678">Repressor</keyword>
<dbReference type="SUPFAM" id="SSF52242">
    <property type="entry name" value="Cobalamin (vitamin B12)-binding domain"/>
    <property type="match status" value="1"/>
</dbReference>
<dbReference type="STRING" id="1763537.ULVI_14460"/>
<dbReference type="InterPro" id="IPR000551">
    <property type="entry name" value="MerR-type_HTH_dom"/>
</dbReference>
<dbReference type="PANTHER" id="PTHR30204">
    <property type="entry name" value="REDOX-CYCLING DRUG-SENSING TRANSCRIPTIONAL ACTIVATOR SOXR"/>
    <property type="match status" value="1"/>
</dbReference>
<dbReference type="GO" id="GO:0031419">
    <property type="term" value="F:cobalamin binding"/>
    <property type="evidence" value="ECO:0007669"/>
    <property type="project" value="InterPro"/>
</dbReference>
<evidence type="ECO:0000313" key="7">
    <source>
        <dbReference type="Proteomes" id="UP000077013"/>
    </source>
</evidence>
<keyword evidence="3" id="KW-0238">DNA-binding</keyword>
<dbReference type="GO" id="GO:0003700">
    <property type="term" value="F:DNA-binding transcription factor activity"/>
    <property type="evidence" value="ECO:0007669"/>
    <property type="project" value="InterPro"/>
</dbReference>
<reference evidence="6 7" key="1">
    <citation type="submission" date="2016-02" db="EMBL/GenBank/DDBJ databases">
        <title>Ulvibacter sp. LPB0005, isolated from Thais luteostoma.</title>
        <authorList>
            <person name="Shin S.-K."/>
            <person name="Yi H."/>
        </authorList>
    </citation>
    <scope>NUCLEOTIDE SEQUENCE [LARGE SCALE GENOMIC DNA]</scope>
    <source>
        <strain evidence="6 7">LPB0005</strain>
    </source>
</reference>
<dbReference type="PANTHER" id="PTHR30204:SF69">
    <property type="entry name" value="MERR-FAMILY TRANSCRIPTIONAL REGULATOR"/>
    <property type="match status" value="1"/>
</dbReference>
<dbReference type="Proteomes" id="UP000077013">
    <property type="component" value="Unassembled WGS sequence"/>
</dbReference>
<gene>
    <name evidence="6" type="ORF">ULVI_14460</name>
</gene>
<dbReference type="SMART" id="SM00422">
    <property type="entry name" value="HTH_MERR"/>
    <property type="match status" value="1"/>
</dbReference>
<dbReference type="InterPro" id="IPR009061">
    <property type="entry name" value="DNA-bd_dom_put_sf"/>
</dbReference>
<feature type="domain" description="HTH merR-type" evidence="5">
    <location>
        <begin position="7"/>
        <end position="76"/>
    </location>
</feature>